<comment type="caution">
    <text evidence="2">The sequence shown here is derived from an EMBL/GenBank/DDBJ whole genome shotgun (WGS) entry which is preliminary data.</text>
</comment>
<keyword evidence="1" id="KW-0472">Membrane</keyword>
<dbReference type="Proteomes" id="UP000747542">
    <property type="component" value="Unassembled WGS sequence"/>
</dbReference>
<name>A0A8J5MWJ9_HOMAM</name>
<keyword evidence="1" id="KW-1133">Transmembrane helix</keyword>
<evidence type="ECO:0000313" key="3">
    <source>
        <dbReference type="Proteomes" id="UP000747542"/>
    </source>
</evidence>
<accession>A0A8J5MWJ9</accession>
<keyword evidence="3" id="KW-1185">Reference proteome</keyword>
<evidence type="ECO:0000256" key="1">
    <source>
        <dbReference type="SAM" id="Phobius"/>
    </source>
</evidence>
<dbReference type="EMBL" id="JAHLQT010022531">
    <property type="protein sequence ID" value="KAG7166508.1"/>
    <property type="molecule type" value="Genomic_DNA"/>
</dbReference>
<proteinExistence type="predicted"/>
<feature type="transmembrane region" description="Helical" evidence="1">
    <location>
        <begin position="111"/>
        <end position="132"/>
    </location>
</feature>
<reference evidence="2" key="1">
    <citation type="journal article" date="2021" name="Sci. Adv.">
        <title>The American lobster genome reveals insights on longevity, neural, and immune adaptations.</title>
        <authorList>
            <person name="Polinski J.M."/>
            <person name="Zimin A.V."/>
            <person name="Clark K.F."/>
            <person name="Kohn A.B."/>
            <person name="Sadowski N."/>
            <person name="Timp W."/>
            <person name="Ptitsyn A."/>
            <person name="Khanna P."/>
            <person name="Romanova D.Y."/>
            <person name="Williams P."/>
            <person name="Greenwood S.J."/>
            <person name="Moroz L.L."/>
            <person name="Walt D.R."/>
            <person name="Bodnar A.G."/>
        </authorList>
    </citation>
    <scope>NUCLEOTIDE SEQUENCE</scope>
    <source>
        <strain evidence="2">GMGI-L3</strain>
    </source>
</reference>
<evidence type="ECO:0000313" key="2">
    <source>
        <dbReference type="EMBL" id="KAG7166508.1"/>
    </source>
</evidence>
<keyword evidence="1" id="KW-0812">Transmembrane</keyword>
<dbReference type="AlphaFoldDB" id="A0A8J5MWJ9"/>
<organism evidence="2 3">
    <name type="scientific">Homarus americanus</name>
    <name type="common">American lobster</name>
    <dbReference type="NCBI Taxonomy" id="6706"/>
    <lineage>
        <taxon>Eukaryota</taxon>
        <taxon>Metazoa</taxon>
        <taxon>Ecdysozoa</taxon>
        <taxon>Arthropoda</taxon>
        <taxon>Crustacea</taxon>
        <taxon>Multicrustacea</taxon>
        <taxon>Malacostraca</taxon>
        <taxon>Eumalacostraca</taxon>
        <taxon>Eucarida</taxon>
        <taxon>Decapoda</taxon>
        <taxon>Pleocyemata</taxon>
        <taxon>Astacidea</taxon>
        <taxon>Nephropoidea</taxon>
        <taxon>Nephropidae</taxon>
        <taxon>Homarus</taxon>
    </lineage>
</organism>
<gene>
    <name evidence="2" type="ORF">Hamer_G005620</name>
</gene>
<sequence>MPKLQTKCAHVHLLDTRGTRTQLNNVYTLIFNSRRAVTYASHLCIELPGIPRASSPAHHLPGAATSPKGMLESADTALLPGTSKLSIEELWAVSHAITISLAIQNLTNYKVCNVTICLVLLLALLSVLLSLLT</sequence>
<protein>
    <submittedName>
        <fullName evidence="2">Uncharacterized protein</fullName>
    </submittedName>
</protein>